<organism evidence="2 3">
    <name type="scientific">Candidatus Kaiserbacteria bacterium RIFCSPHIGHO2_01_FULL_54_36b</name>
    <dbReference type="NCBI Taxonomy" id="1798483"/>
    <lineage>
        <taxon>Bacteria</taxon>
        <taxon>Candidatus Kaiseribacteriota</taxon>
    </lineage>
</organism>
<feature type="region of interest" description="Disordered" evidence="1">
    <location>
        <begin position="113"/>
        <end position="145"/>
    </location>
</feature>
<feature type="compositionally biased region" description="Basic and acidic residues" evidence="1">
    <location>
        <begin position="725"/>
        <end position="735"/>
    </location>
</feature>
<feature type="compositionally biased region" description="Basic and acidic residues" evidence="1">
    <location>
        <begin position="339"/>
        <end position="350"/>
    </location>
</feature>
<name>A0A1F6CHA2_9BACT</name>
<feature type="region of interest" description="Disordered" evidence="1">
    <location>
        <begin position="237"/>
        <end position="262"/>
    </location>
</feature>
<evidence type="ECO:0000256" key="1">
    <source>
        <dbReference type="SAM" id="MobiDB-lite"/>
    </source>
</evidence>
<sequence length="788" mass="88824">MEAPEREARRRAALGRLEEKRQSERATPDTGVQEPVSDVTPDATDTLGDLEYEMGTQPTVIMPDGSSRAMTPEERREITRVEAIKLARRDLGLPDEDIPPAPGMPRFKLRQLNHQGQSDVAAPEDVNERLEEASARNDAEEVGNSLQEIRARRNEARKALTEKHGNRTRVEGTRGFAWHDAESGKAFVVRGDGEVQELASGGIYNFGNRDNPVWKKWEGQASGWTDAADAGVQAIQKQPGGSEKKQKRGRSKESAHAVNEGAPGIYSYGESAPVLHEVGEKFFIKDGNRVRTLTAEEAEAFRAGTKVSSAPALTKTAPSKAEASRNKKEALRWATGGLLKEENEPEKSESEEMESEQDSSLDPSKIVRMEREGGRERLDPSKIARLDFNNPPELPKGVKLLEQPEIQANPELERNFVRVVERLDSVHGNGKEVYRKWMNKEILSDADRQLLAYARRDFALRLHEGTILAGKLNMTDLEIGMRRNTALRDEVELYGREQTLKEMKKQSLVLAMKMDDADFQQVIGAYPILDKNRNTRTYKVWEWTVKKHLEITGQPWGYYKEKTKGISTKAERIKNRFILADEIAKDRGIVLGTLSKLAPFGLSPLATARRKARGLAWRNRKDIRGATYERTAEELAEKPPVRLVNEQLSVITNFMRLTLSHDPEVRRALQDSAGFNEDVTPRETGPMTLRELRGERVRLESGALTEASVRGEWDAHRRSIKDKWNAKNPTDRKNYLNDSWEPSGLSSTHGIETPEGERRQSWLGQILTALAEMLFNRHKGKLSLDDVK</sequence>
<dbReference type="Proteomes" id="UP000176445">
    <property type="component" value="Unassembled WGS sequence"/>
</dbReference>
<dbReference type="EMBL" id="MFKW01000087">
    <property type="protein sequence ID" value="OGG48569.1"/>
    <property type="molecule type" value="Genomic_DNA"/>
</dbReference>
<gene>
    <name evidence="2" type="ORF">A2704_00505</name>
</gene>
<reference evidence="2 3" key="1">
    <citation type="journal article" date="2016" name="Nat. Commun.">
        <title>Thousands of microbial genomes shed light on interconnected biogeochemical processes in an aquifer system.</title>
        <authorList>
            <person name="Anantharaman K."/>
            <person name="Brown C.T."/>
            <person name="Hug L.A."/>
            <person name="Sharon I."/>
            <person name="Castelle C.J."/>
            <person name="Probst A.J."/>
            <person name="Thomas B.C."/>
            <person name="Singh A."/>
            <person name="Wilkins M.J."/>
            <person name="Karaoz U."/>
            <person name="Brodie E.L."/>
            <person name="Williams K.H."/>
            <person name="Hubbard S.S."/>
            <person name="Banfield J.F."/>
        </authorList>
    </citation>
    <scope>NUCLEOTIDE SEQUENCE [LARGE SCALE GENOMIC DNA]</scope>
</reference>
<feature type="region of interest" description="Disordered" evidence="1">
    <location>
        <begin position="306"/>
        <end position="366"/>
    </location>
</feature>
<evidence type="ECO:0000313" key="2">
    <source>
        <dbReference type="EMBL" id="OGG48569.1"/>
    </source>
</evidence>
<feature type="compositionally biased region" description="Basic and acidic residues" evidence="1">
    <location>
        <begin position="1"/>
        <end position="27"/>
    </location>
</feature>
<dbReference type="AlphaFoldDB" id="A0A1F6CHA2"/>
<feature type="region of interest" description="Disordered" evidence="1">
    <location>
        <begin position="725"/>
        <end position="758"/>
    </location>
</feature>
<proteinExistence type="predicted"/>
<comment type="caution">
    <text evidence="2">The sequence shown here is derived from an EMBL/GenBank/DDBJ whole genome shotgun (WGS) entry which is preliminary data.</text>
</comment>
<feature type="compositionally biased region" description="Basic and acidic residues" evidence="1">
    <location>
        <begin position="322"/>
        <end position="331"/>
    </location>
</feature>
<evidence type="ECO:0000313" key="3">
    <source>
        <dbReference type="Proteomes" id="UP000176445"/>
    </source>
</evidence>
<accession>A0A1F6CHA2</accession>
<protein>
    <submittedName>
        <fullName evidence="2">Uncharacterized protein</fullName>
    </submittedName>
</protein>
<feature type="region of interest" description="Disordered" evidence="1">
    <location>
        <begin position="1"/>
        <end position="75"/>
    </location>
</feature>
<feature type="compositionally biased region" description="Basic and acidic residues" evidence="1">
    <location>
        <begin position="126"/>
        <end position="139"/>
    </location>
</feature>